<dbReference type="EMBL" id="CP037423">
    <property type="protein sequence ID" value="QDV43941.1"/>
    <property type="molecule type" value="Genomic_DNA"/>
</dbReference>
<accession>A0A518HT19</accession>
<sequence>MAYLDIRPKLRRILRPAQLAGDCDSLAMPLISYFVATVLGFG</sequence>
<name>A0A518HT19_9BACT</name>
<evidence type="ECO:0000313" key="1">
    <source>
        <dbReference type="EMBL" id="QDV43941.1"/>
    </source>
</evidence>
<reference evidence="1 2" key="1">
    <citation type="submission" date="2019-03" db="EMBL/GenBank/DDBJ databases">
        <title>Deep-cultivation of Planctomycetes and their phenomic and genomic characterization uncovers novel biology.</title>
        <authorList>
            <person name="Wiegand S."/>
            <person name="Jogler M."/>
            <person name="Boedeker C."/>
            <person name="Pinto D."/>
            <person name="Vollmers J."/>
            <person name="Rivas-Marin E."/>
            <person name="Kohn T."/>
            <person name="Peeters S.H."/>
            <person name="Heuer A."/>
            <person name="Rast P."/>
            <person name="Oberbeckmann S."/>
            <person name="Bunk B."/>
            <person name="Jeske O."/>
            <person name="Meyerdierks A."/>
            <person name="Storesund J.E."/>
            <person name="Kallscheuer N."/>
            <person name="Luecker S."/>
            <person name="Lage O.M."/>
            <person name="Pohl T."/>
            <person name="Merkel B.J."/>
            <person name="Hornburger P."/>
            <person name="Mueller R.-W."/>
            <person name="Bruemmer F."/>
            <person name="Labrenz M."/>
            <person name="Spormann A.M."/>
            <person name="Op den Camp H."/>
            <person name="Overmann J."/>
            <person name="Amann R."/>
            <person name="Jetten M.S.M."/>
            <person name="Mascher T."/>
            <person name="Medema M.H."/>
            <person name="Devos D.P."/>
            <person name="Kaster A.-K."/>
            <person name="Ovreas L."/>
            <person name="Rohde M."/>
            <person name="Galperin M.Y."/>
            <person name="Jogler C."/>
        </authorList>
    </citation>
    <scope>NUCLEOTIDE SEQUENCE [LARGE SCALE GENOMIC DNA]</scope>
    <source>
        <strain evidence="1 2">Enr13</strain>
    </source>
</reference>
<dbReference type="KEGG" id="snep:Enr13x_38010"/>
<gene>
    <name evidence="1" type="ORF">Enr13x_38010</name>
</gene>
<dbReference type="Proteomes" id="UP000319004">
    <property type="component" value="Chromosome"/>
</dbReference>
<organism evidence="1 2">
    <name type="scientific">Stieleria neptunia</name>
    <dbReference type="NCBI Taxonomy" id="2527979"/>
    <lineage>
        <taxon>Bacteria</taxon>
        <taxon>Pseudomonadati</taxon>
        <taxon>Planctomycetota</taxon>
        <taxon>Planctomycetia</taxon>
        <taxon>Pirellulales</taxon>
        <taxon>Pirellulaceae</taxon>
        <taxon>Stieleria</taxon>
    </lineage>
</organism>
<keyword evidence="2" id="KW-1185">Reference proteome</keyword>
<evidence type="ECO:0000313" key="2">
    <source>
        <dbReference type="Proteomes" id="UP000319004"/>
    </source>
</evidence>
<proteinExistence type="predicted"/>
<protein>
    <submittedName>
        <fullName evidence="1">Uncharacterized protein</fullName>
    </submittedName>
</protein>
<dbReference type="AlphaFoldDB" id="A0A518HT19"/>